<name>A0ACC3N9H6_9PEZI</name>
<sequence length="228" mass="26351">MQDFQYLFDGLPAELRLMIEDYTFSAGPTTQRINTDYKPPGALQASRETREKFATSYYRDTVFTITQQAPLRKWLSTLKAEHRDQIKTVHYKIVEEAKADDTELPKTHPTKKLSTKQKKAAKKAKRVQKRNNDDNFACHKRASAKRFFVQSFLGKRKLRLRAEVLQVNMRFDGMEEDIWTHQPGVVFKEWKRGRQKDGEVPVVSMAGDDGRKTYSTVRGADGLDSPFS</sequence>
<organism evidence="1 2">
    <name type="scientific">Vermiconidia calcicola</name>
    <dbReference type="NCBI Taxonomy" id="1690605"/>
    <lineage>
        <taxon>Eukaryota</taxon>
        <taxon>Fungi</taxon>
        <taxon>Dikarya</taxon>
        <taxon>Ascomycota</taxon>
        <taxon>Pezizomycotina</taxon>
        <taxon>Dothideomycetes</taxon>
        <taxon>Dothideomycetidae</taxon>
        <taxon>Mycosphaerellales</taxon>
        <taxon>Extremaceae</taxon>
        <taxon>Vermiconidia</taxon>
    </lineage>
</organism>
<dbReference type="EMBL" id="JAUTXU010000067">
    <property type="protein sequence ID" value="KAK3712792.1"/>
    <property type="molecule type" value="Genomic_DNA"/>
</dbReference>
<comment type="caution">
    <text evidence="1">The sequence shown here is derived from an EMBL/GenBank/DDBJ whole genome shotgun (WGS) entry which is preliminary data.</text>
</comment>
<protein>
    <submittedName>
        <fullName evidence="1">Uncharacterized protein</fullName>
    </submittedName>
</protein>
<keyword evidence="2" id="KW-1185">Reference proteome</keyword>
<gene>
    <name evidence="1" type="ORF">LTR37_008883</name>
</gene>
<dbReference type="Proteomes" id="UP001281147">
    <property type="component" value="Unassembled WGS sequence"/>
</dbReference>
<reference evidence="1" key="1">
    <citation type="submission" date="2023-07" db="EMBL/GenBank/DDBJ databases">
        <title>Black Yeasts Isolated from many extreme environments.</title>
        <authorList>
            <person name="Coleine C."/>
            <person name="Stajich J.E."/>
            <person name="Selbmann L."/>
        </authorList>
    </citation>
    <scope>NUCLEOTIDE SEQUENCE</scope>
    <source>
        <strain evidence="1">CCFEE 5714</strain>
    </source>
</reference>
<accession>A0ACC3N9H6</accession>
<proteinExistence type="predicted"/>
<evidence type="ECO:0000313" key="1">
    <source>
        <dbReference type="EMBL" id="KAK3712792.1"/>
    </source>
</evidence>
<evidence type="ECO:0000313" key="2">
    <source>
        <dbReference type="Proteomes" id="UP001281147"/>
    </source>
</evidence>